<feature type="compositionally biased region" description="Low complexity" evidence="1">
    <location>
        <begin position="423"/>
        <end position="435"/>
    </location>
</feature>
<feature type="compositionally biased region" description="Polar residues" evidence="1">
    <location>
        <begin position="1333"/>
        <end position="1344"/>
    </location>
</feature>
<feature type="compositionally biased region" description="Polar residues" evidence="1">
    <location>
        <begin position="1448"/>
        <end position="1463"/>
    </location>
</feature>
<feature type="compositionally biased region" description="Polar residues" evidence="1">
    <location>
        <begin position="758"/>
        <end position="780"/>
    </location>
</feature>
<feature type="compositionally biased region" description="Polar residues" evidence="1">
    <location>
        <begin position="602"/>
        <end position="613"/>
    </location>
</feature>
<keyword evidence="3" id="KW-1185">Reference proteome</keyword>
<feature type="compositionally biased region" description="Polar residues" evidence="1">
    <location>
        <begin position="806"/>
        <end position="816"/>
    </location>
</feature>
<dbReference type="Proteomes" id="UP001338125">
    <property type="component" value="Unassembled WGS sequence"/>
</dbReference>
<feature type="compositionally biased region" description="Polar residues" evidence="1">
    <location>
        <begin position="565"/>
        <end position="579"/>
    </location>
</feature>
<feature type="compositionally biased region" description="Polar residues" evidence="1">
    <location>
        <begin position="1205"/>
        <end position="1225"/>
    </location>
</feature>
<dbReference type="EMBL" id="JAVFKD010000012">
    <property type="protein sequence ID" value="KAK5993705.1"/>
    <property type="molecule type" value="Genomic_DNA"/>
</dbReference>
<feature type="compositionally biased region" description="Basic and acidic residues" evidence="1">
    <location>
        <begin position="306"/>
        <end position="318"/>
    </location>
</feature>
<feature type="region of interest" description="Disordered" evidence="1">
    <location>
        <begin position="1043"/>
        <end position="1463"/>
    </location>
</feature>
<feature type="compositionally biased region" description="Acidic residues" evidence="1">
    <location>
        <begin position="1488"/>
        <end position="1497"/>
    </location>
</feature>
<evidence type="ECO:0000313" key="2">
    <source>
        <dbReference type="EMBL" id="KAK5993705.1"/>
    </source>
</evidence>
<evidence type="ECO:0000256" key="1">
    <source>
        <dbReference type="SAM" id="MobiDB-lite"/>
    </source>
</evidence>
<feature type="compositionally biased region" description="Polar residues" evidence="1">
    <location>
        <begin position="1259"/>
        <end position="1275"/>
    </location>
</feature>
<comment type="caution">
    <text evidence="2">The sequence shown here is derived from an EMBL/GenBank/DDBJ whole genome shotgun (WGS) entry which is preliminary data.</text>
</comment>
<feature type="compositionally biased region" description="Low complexity" evidence="1">
    <location>
        <begin position="985"/>
        <end position="1000"/>
    </location>
</feature>
<reference evidence="2 3" key="1">
    <citation type="submission" date="2024-01" db="EMBL/GenBank/DDBJ databases">
        <title>Complete genome of Cladobotryum mycophilum ATHUM6906.</title>
        <authorList>
            <person name="Christinaki A.C."/>
            <person name="Myridakis A.I."/>
            <person name="Kouvelis V.N."/>
        </authorList>
    </citation>
    <scope>NUCLEOTIDE SEQUENCE [LARGE SCALE GENOMIC DNA]</scope>
    <source>
        <strain evidence="2 3">ATHUM6906</strain>
    </source>
</reference>
<feature type="region of interest" description="Disordered" evidence="1">
    <location>
        <begin position="54"/>
        <end position="90"/>
    </location>
</feature>
<accession>A0ABR0SPM9</accession>
<evidence type="ECO:0008006" key="4">
    <source>
        <dbReference type="Google" id="ProtNLM"/>
    </source>
</evidence>
<evidence type="ECO:0000313" key="3">
    <source>
        <dbReference type="Proteomes" id="UP001338125"/>
    </source>
</evidence>
<feature type="compositionally biased region" description="Low complexity" evidence="1">
    <location>
        <begin position="667"/>
        <end position="681"/>
    </location>
</feature>
<feature type="compositionally biased region" description="Polar residues" evidence="1">
    <location>
        <begin position="1066"/>
        <end position="1093"/>
    </location>
</feature>
<feature type="compositionally biased region" description="Polar residues" evidence="1">
    <location>
        <begin position="1352"/>
        <end position="1362"/>
    </location>
</feature>
<sequence>MAALPPGWEWDYDGSRWLYRYNPTGHVQYHFPKAGDEFPDYIDVSTPVPDLAPEERLESQQQVKRYGSTSGNKAAGRPAEKKNGWEGRMSATAQPVSSVWEGDLEDGEGDAVFQPESFMFLGPGAYMDVSPLIEEEEEAAKRTVVGIEEQVNGMGKHKGISPVVSANTTPMAPKSEVVVAGNHGRGATGYVGEAIIEAPPTLQREPIRQAEPVSQIEAPPIMGDSMIDYGYEMYELPVDAPPPMQQFDPVGIVAEMPTEYTPSARIETNPDPIEMADNSVLAPIETQVPCGIAELPEKNSPVENRPSMDETIQQRREWVQQQQRQRQEEMQQKRQEREQQQRKELEQQKRQEWEQQQRYEQANRPRQGVNQSQQHQPYQPPRQQSPANPIQSASVIVETPVNNMPPKPPMKITRKPTLNSVKSPAGSGATAAPGGYQPYVPGQSPPKNSQTPEYLTTRARGMSLQREVSLMMGVKPSFDTTAMPAALAPSHMQTPPPKPPKIMQDHQAPQGIGASGPTIPSPPARNDHQGQTQTQGLSYVPSVLKAGRNGAHRNSIHGLSPPSLTPDNPQEMIQRQEAQQPPKAPTKGFKYPSVLRPGAKPSPQSDQRESPSVSPKRGASPVSTPGSRRGSQGHGYEPIVHGQHHPSMAPAPLARPHTTAPDLPSTQHQQPQAQEQIAQPAAHEKVVQPLPYPVDPHEEPRAAPRRQSTAPYPCDDDPPIGRDAATRPLNVQQPARPASAMPILEHERHGPVDFPSPVSVNTTGPSSQAHQRRQSYQSGAPPQPFAQVPYPTSQPPRPQSAAIDASQYQGLMSANFATRPAQPPQIVAVQRRSTLTQDDVSPLRSRAESLSSVYPLASPSPIESRRGSANLPNNGSNFVPTPESQTPGSNRRGSTPLSTVSQPSSMDTPPMKNTSQGSKPLAQRTEESYFPPQTPPNHGPAPTDQGKDPRRYSLPTHQLANMMQQAPLGHGSGAPYPEDFGSVDQQSSNLQRSQSLRSSRPASGQPLDNQYIQQQGLQSPINPAPTPGHLLTRIEEHHDEYDAAPKPPVIQNKRHSLSGGPGRQPSPLSNRQSIQQPQGQAPISRPAQSQGPVPQQVHREQPTQPVPGQMSPGLQYPAHGQMSPPQQSFHQQPLQSAAGQMPPVQMGSQQIITRPPGQSLPDHQVRPLGPMSPQGPQVPPQGRPAPLQLHGPALPQHPMPPQGFQPLNQPIQKQPQWNPQVNTVAPETLRPSSVPPQQTPGSPGSKEKNKGWTKWFKGSKSNTQSPVMPSQQQYPPVNLPAPMPGPHQSSVYPTGDYRQPDPRQQGLPLANAPNQGFQPHVMKSPAVPESPWPEQTSQRISQASHGRPISDIPNSGNISPVSTDFKMQFPASSQDAKPQEPKIEQQPQNEDEEPTSPIKPKPENKFKNVSGVAGLPSQQQQPRRHPSPSGPHAVGVDGELMPAPLFSKSATPSRNSSVTGSSVPVRQTSIIMAIKQDKWAKKPAVDYSGDDWGDDFE</sequence>
<feature type="region of interest" description="Disordered" evidence="1">
    <location>
        <begin position="966"/>
        <end position="1007"/>
    </location>
</feature>
<feature type="region of interest" description="Disordered" evidence="1">
    <location>
        <begin position="1477"/>
        <end position="1497"/>
    </location>
</feature>
<feature type="compositionally biased region" description="Polar residues" evidence="1">
    <location>
        <begin position="621"/>
        <end position="630"/>
    </location>
</feature>
<protein>
    <recommendedName>
        <fullName evidence="4">WW domain-containing protein</fullName>
    </recommendedName>
</protein>
<feature type="compositionally biased region" description="Polar residues" evidence="1">
    <location>
        <begin position="445"/>
        <end position="454"/>
    </location>
</feature>
<feature type="compositionally biased region" description="Polar residues" evidence="1">
    <location>
        <begin position="59"/>
        <end position="72"/>
    </location>
</feature>
<feature type="compositionally biased region" description="Basic and acidic residues" evidence="1">
    <location>
        <begin position="325"/>
        <end position="363"/>
    </location>
</feature>
<organism evidence="2 3">
    <name type="scientific">Cladobotryum mycophilum</name>
    <dbReference type="NCBI Taxonomy" id="491253"/>
    <lineage>
        <taxon>Eukaryota</taxon>
        <taxon>Fungi</taxon>
        <taxon>Dikarya</taxon>
        <taxon>Ascomycota</taxon>
        <taxon>Pezizomycotina</taxon>
        <taxon>Sordariomycetes</taxon>
        <taxon>Hypocreomycetidae</taxon>
        <taxon>Hypocreales</taxon>
        <taxon>Hypocreaceae</taxon>
        <taxon>Cladobotryum</taxon>
    </lineage>
</organism>
<feature type="region of interest" description="Disordered" evidence="1">
    <location>
        <begin position="488"/>
        <end position="953"/>
    </location>
</feature>
<feature type="region of interest" description="Disordered" evidence="1">
    <location>
        <begin position="295"/>
        <end position="457"/>
    </location>
</feature>
<name>A0ABR0SPM9_9HYPO</name>
<gene>
    <name evidence="2" type="ORF">PT974_07141</name>
</gene>
<feature type="compositionally biased region" description="Polar residues" evidence="1">
    <location>
        <begin position="1123"/>
        <end position="1138"/>
    </location>
</feature>
<proteinExistence type="predicted"/>
<feature type="compositionally biased region" description="Low complexity" evidence="1">
    <location>
        <begin position="371"/>
        <end position="386"/>
    </location>
</feature>
<feature type="compositionally biased region" description="Polar residues" evidence="1">
    <location>
        <begin position="870"/>
        <end position="918"/>
    </location>
</feature>